<protein>
    <recommendedName>
        <fullName evidence="6">C2H2-type domain-containing protein</fullName>
    </recommendedName>
</protein>
<organism evidence="7 8">
    <name type="scientific">Adineta ricciae</name>
    <name type="common">Rotifer</name>
    <dbReference type="NCBI Taxonomy" id="249248"/>
    <lineage>
        <taxon>Eukaryota</taxon>
        <taxon>Metazoa</taxon>
        <taxon>Spiralia</taxon>
        <taxon>Gnathifera</taxon>
        <taxon>Rotifera</taxon>
        <taxon>Eurotatoria</taxon>
        <taxon>Bdelloidea</taxon>
        <taxon>Adinetida</taxon>
        <taxon>Adinetidae</taxon>
        <taxon>Adineta</taxon>
    </lineage>
</organism>
<feature type="domain" description="C2H2-type" evidence="6">
    <location>
        <begin position="202"/>
        <end position="231"/>
    </location>
</feature>
<evidence type="ECO:0000256" key="2">
    <source>
        <dbReference type="ARBA" id="ARBA00022737"/>
    </source>
</evidence>
<dbReference type="PROSITE" id="PS00028">
    <property type="entry name" value="ZINC_FINGER_C2H2_1"/>
    <property type="match status" value="6"/>
</dbReference>
<keyword evidence="2" id="KW-0677">Repeat</keyword>
<evidence type="ECO:0000313" key="7">
    <source>
        <dbReference type="EMBL" id="CAF1235520.1"/>
    </source>
</evidence>
<sequence>MKQIDPKSHLCSICNKSFARPSKLQYHIAFHHEKKFSFECSECGKPYSNQDHVNRHYRNVHQKENTRRKKFTCAVNDCAKVFANKQNLDRHVRIAHATTKSKPVRCFYCSEFVESLESHLIAEHNSISPDKFKCIDCSKIFLSIKRLMHHRIIHTDHPLAFARFIRLVEGRVTTFEDHERRELDVQWTMNRLLDGVERMQIFQCDLCQRMFRSLFQLDQHRHSKIHQEQFTCQYDNCRRTFSYMRNLQHHIRTHHENLSRLPCPMKSCSKTFTCQASICRHLSRCHSSDDVLEQINAKQKQSTSRQQEIRRFLSGFNDRKLKQENEICQQTKHLLNLLLTEDNLVQTPDDRMEFSSNEKSFDPNLLQAYNEIGLVEL</sequence>
<dbReference type="Pfam" id="PF00096">
    <property type="entry name" value="zf-C2H2"/>
    <property type="match status" value="3"/>
</dbReference>
<reference evidence="7" key="1">
    <citation type="submission" date="2021-02" db="EMBL/GenBank/DDBJ databases">
        <authorList>
            <person name="Nowell W R."/>
        </authorList>
    </citation>
    <scope>NUCLEOTIDE SEQUENCE</scope>
</reference>
<accession>A0A814Z064</accession>
<dbReference type="AlphaFoldDB" id="A0A814Z064"/>
<dbReference type="OrthoDB" id="2687452at2759"/>
<dbReference type="EMBL" id="CAJNOJ010000169">
    <property type="protein sequence ID" value="CAF1235520.1"/>
    <property type="molecule type" value="Genomic_DNA"/>
</dbReference>
<feature type="domain" description="C2H2-type" evidence="6">
    <location>
        <begin position="38"/>
        <end position="66"/>
    </location>
</feature>
<evidence type="ECO:0000313" key="8">
    <source>
        <dbReference type="Proteomes" id="UP000663852"/>
    </source>
</evidence>
<gene>
    <name evidence="7" type="ORF">EDS130_LOCUS27168</name>
</gene>
<evidence type="ECO:0000259" key="6">
    <source>
        <dbReference type="PROSITE" id="PS50157"/>
    </source>
</evidence>
<feature type="domain" description="C2H2-type" evidence="6">
    <location>
        <begin position="132"/>
        <end position="159"/>
    </location>
</feature>
<dbReference type="InterPro" id="IPR013087">
    <property type="entry name" value="Znf_C2H2_type"/>
</dbReference>
<keyword evidence="4" id="KW-0862">Zinc</keyword>
<feature type="domain" description="C2H2-type" evidence="6">
    <location>
        <begin position="9"/>
        <end position="36"/>
    </location>
</feature>
<dbReference type="PROSITE" id="PS50157">
    <property type="entry name" value="ZINC_FINGER_C2H2_2"/>
    <property type="match status" value="7"/>
</dbReference>
<keyword evidence="1" id="KW-0479">Metal-binding</keyword>
<evidence type="ECO:0000256" key="5">
    <source>
        <dbReference type="PROSITE-ProRule" id="PRU00042"/>
    </source>
</evidence>
<feature type="domain" description="C2H2-type" evidence="6">
    <location>
        <begin position="71"/>
        <end position="101"/>
    </location>
</feature>
<keyword evidence="3 5" id="KW-0863">Zinc-finger</keyword>
<evidence type="ECO:0000256" key="4">
    <source>
        <dbReference type="ARBA" id="ARBA00022833"/>
    </source>
</evidence>
<proteinExistence type="predicted"/>
<feature type="domain" description="C2H2-type" evidence="6">
    <location>
        <begin position="230"/>
        <end position="254"/>
    </location>
</feature>
<dbReference type="SUPFAM" id="SSF57667">
    <property type="entry name" value="beta-beta-alpha zinc fingers"/>
    <property type="match status" value="4"/>
</dbReference>
<feature type="domain" description="C2H2-type" evidence="6">
    <location>
        <begin position="261"/>
        <end position="291"/>
    </location>
</feature>
<dbReference type="InterPro" id="IPR036236">
    <property type="entry name" value="Znf_C2H2_sf"/>
</dbReference>
<dbReference type="Gene3D" id="3.30.160.60">
    <property type="entry name" value="Classic Zinc Finger"/>
    <property type="match status" value="5"/>
</dbReference>
<name>A0A814Z064_ADIRI</name>
<dbReference type="Proteomes" id="UP000663852">
    <property type="component" value="Unassembled WGS sequence"/>
</dbReference>
<dbReference type="PANTHER" id="PTHR24379:SF121">
    <property type="entry name" value="C2H2-TYPE DOMAIN-CONTAINING PROTEIN"/>
    <property type="match status" value="1"/>
</dbReference>
<dbReference type="Pfam" id="PF12874">
    <property type="entry name" value="zf-met"/>
    <property type="match status" value="1"/>
</dbReference>
<evidence type="ECO:0000256" key="3">
    <source>
        <dbReference type="ARBA" id="ARBA00022771"/>
    </source>
</evidence>
<evidence type="ECO:0000256" key="1">
    <source>
        <dbReference type="ARBA" id="ARBA00022723"/>
    </source>
</evidence>
<dbReference type="PANTHER" id="PTHR24379">
    <property type="entry name" value="KRAB AND ZINC FINGER DOMAIN-CONTAINING"/>
    <property type="match status" value="1"/>
</dbReference>
<comment type="caution">
    <text evidence="7">The sequence shown here is derived from an EMBL/GenBank/DDBJ whole genome shotgun (WGS) entry which is preliminary data.</text>
</comment>
<dbReference type="GO" id="GO:0008270">
    <property type="term" value="F:zinc ion binding"/>
    <property type="evidence" value="ECO:0007669"/>
    <property type="project" value="UniProtKB-KW"/>
</dbReference>
<dbReference type="SMART" id="SM00355">
    <property type="entry name" value="ZnF_C2H2"/>
    <property type="match status" value="8"/>
</dbReference>